<gene>
    <name evidence="2" type="ORF">RCIX905</name>
</gene>
<organism evidence="2 3">
    <name type="scientific">Methanocella arvoryzae (strain DSM 22066 / NBRC 105507 / MRE50)</name>
    <dbReference type="NCBI Taxonomy" id="351160"/>
    <lineage>
        <taxon>Archaea</taxon>
        <taxon>Methanobacteriati</taxon>
        <taxon>Methanobacteriota</taxon>
        <taxon>Stenosarchaea group</taxon>
        <taxon>Methanomicrobia</taxon>
        <taxon>Methanocellales</taxon>
        <taxon>Methanocellaceae</taxon>
        <taxon>Methanocella</taxon>
    </lineage>
</organism>
<dbReference type="AlphaFoldDB" id="Q0W5U0"/>
<keyword evidence="1" id="KW-1133">Transmembrane helix</keyword>
<evidence type="ECO:0000313" key="3">
    <source>
        <dbReference type="Proteomes" id="UP000000663"/>
    </source>
</evidence>
<name>Q0W5U0_METAR</name>
<sequence>MDEAVLRRLGAWFFVAALGIYVLCTIVSIFLFGQIMHPLSNWISDLGSTTINPNGALVYNIGLVLTGLLMIPFVLSFATWHIGPKWSRYTLIVAEIAGIGFCLGMILLGVFSEESGTVHLRLSEFVYATLTVVILLVNVALIRNVRYRLWIIPAWGFVAFLLNCAQIVLYLMGYKPISFIWLSVYFSLGWILLFCYNALATRAPDLVETRHKLL</sequence>
<reference evidence="2 3" key="1">
    <citation type="journal article" date="2006" name="Science">
        <title>Genome of rice cluster I archaea -- the key methane producers in the rice rhizosphere.</title>
        <authorList>
            <person name="Erkel C."/>
            <person name="Kube M."/>
            <person name="Reinhardt R."/>
            <person name="Liesack W."/>
        </authorList>
    </citation>
    <scope>NUCLEOTIDE SEQUENCE [LARGE SCALE GENOMIC DNA]</scope>
    <source>
        <strain evidence="3">DSM 22066 / NBRC 105507 / MRE50</strain>
    </source>
</reference>
<protein>
    <recommendedName>
        <fullName evidence="4">DUF998 domain-containing protein</fullName>
    </recommendedName>
</protein>
<keyword evidence="1" id="KW-0812">Transmembrane</keyword>
<keyword evidence="3" id="KW-1185">Reference proteome</keyword>
<evidence type="ECO:0000256" key="1">
    <source>
        <dbReference type="SAM" id="Phobius"/>
    </source>
</evidence>
<feature type="transmembrane region" description="Helical" evidence="1">
    <location>
        <begin position="89"/>
        <end position="112"/>
    </location>
</feature>
<feature type="transmembrane region" description="Helical" evidence="1">
    <location>
        <begin position="12"/>
        <end position="36"/>
    </location>
</feature>
<evidence type="ECO:0000313" key="2">
    <source>
        <dbReference type="EMBL" id="CAJ36253.1"/>
    </source>
</evidence>
<dbReference type="RefSeq" id="WP_012036265.1">
    <property type="nucleotide sequence ID" value="NC_009464.1"/>
</dbReference>
<dbReference type="KEGG" id="rci:RCIX905"/>
<dbReference type="STRING" id="351160.RCIX905"/>
<dbReference type="eggNOG" id="arCOG02008">
    <property type="taxonomic scope" value="Archaea"/>
</dbReference>
<proteinExistence type="predicted"/>
<keyword evidence="1" id="KW-0472">Membrane</keyword>
<accession>Q0W5U0</accession>
<dbReference type="EMBL" id="AM114193">
    <property type="protein sequence ID" value="CAJ36253.1"/>
    <property type="molecule type" value="Genomic_DNA"/>
</dbReference>
<feature type="transmembrane region" description="Helical" evidence="1">
    <location>
        <begin position="124"/>
        <end position="142"/>
    </location>
</feature>
<feature type="transmembrane region" description="Helical" evidence="1">
    <location>
        <begin position="179"/>
        <end position="200"/>
    </location>
</feature>
<dbReference type="Proteomes" id="UP000000663">
    <property type="component" value="Chromosome"/>
</dbReference>
<feature type="transmembrane region" description="Helical" evidence="1">
    <location>
        <begin position="56"/>
        <end position="77"/>
    </location>
</feature>
<dbReference type="OrthoDB" id="359288at2157"/>
<feature type="transmembrane region" description="Helical" evidence="1">
    <location>
        <begin position="149"/>
        <end position="173"/>
    </location>
</feature>
<dbReference type="GeneID" id="5144341"/>
<evidence type="ECO:0008006" key="4">
    <source>
        <dbReference type="Google" id="ProtNLM"/>
    </source>
</evidence>